<dbReference type="EMBL" id="QRVA01000091">
    <property type="protein sequence ID" value="RGS08823.1"/>
    <property type="molecule type" value="Genomic_DNA"/>
</dbReference>
<evidence type="ECO:0000313" key="2">
    <source>
        <dbReference type="Proteomes" id="UP000283872"/>
    </source>
</evidence>
<comment type="caution">
    <text evidence="1">The sequence shown here is derived from an EMBL/GenBank/DDBJ whole genome shotgun (WGS) entry which is preliminary data.</text>
</comment>
<organism evidence="1 2">
    <name type="scientific">Segatella copri</name>
    <dbReference type="NCBI Taxonomy" id="165179"/>
    <lineage>
        <taxon>Bacteria</taxon>
        <taxon>Pseudomonadati</taxon>
        <taxon>Bacteroidota</taxon>
        <taxon>Bacteroidia</taxon>
        <taxon>Bacteroidales</taxon>
        <taxon>Prevotellaceae</taxon>
        <taxon>Segatella</taxon>
    </lineage>
</organism>
<keyword evidence="1" id="KW-0808">Transferase</keyword>
<accession>A0A3E5DJT6</accession>
<dbReference type="Pfam" id="PF08843">
    <property type="entry name" value="AbiEii"/>
    <property type="match status" value="1"/>
</dbReference>
<gene>
    <name evidence="1" type="ORF">DWY11_16020</name>
</gene>
<dbReference type="AlphaFoldDB" id="A0A3E5DJT6"/>
<dbReference type="GO" id="GO:0016740">
    <property type="term" value="F:transferase activity"/>
    <property type="evidence" value="ECO:0007669"/>
    <property type="project" value="UniProtKB-KW"/>
</dbReference>
<protein>
    <submittedName>
        <fullName evidence="1">Nucleotidyl transferase AbiEii/AbiGii toxin family protein</fullName>
    </submittedName>
</protein>
<dbReference type="Proteomes" id="UP000283872">
    <property type="component" value="Unassembled WGS sequence"/>
</dbReference>
<proteinExistence type="predicted"/>
<sequence length="323" mass="37328">MNSYNKIYLEKIAKEKGFVRDNLEKVMRLSEILQYFNLNEFLHDSLVLKGGTAINLTVFQMPRLSVDIDLGFAKNCSREEMIKARKNINDEILAYMSNEGYVLKPGSKSPHTLDSWVFGYINAGGNPDNIKIEINYSDRCHVLPMEERTISIDFLGDIRVCALAPMELFASKLNALISRAAVRDIYDVYGMIQANLFETMEERALLRKILVFYLAVGSSCKAEEVTLDIKNIKHIEKLSFSQVRAHLLPVLSRKEKFDFNAVKEQVLSFLGSFLSFTEDERKFIEHFNQREYRPDILFNESSIVERITSHPMALWKCRPKEMK</sequence>
<evidence type="ECO:0000313" key="1">
    <source>
        <dbReference type="EMBL" id="RGS08823.1"/>
    </source>
</evidence>
<name>A0A3E5DJT6_9BACT</name>
<dbReference type="InterPro" id="IPR014942">
    <property type="entry name" value="AbiEii"/>
</dbReference>
<dbReference type="Gene3D" id="3.10.450.620">
    <property type="entry name" value="JHP933, nucleotidyltransferase-like core domain"/>
    <property type="match status" value="1"/>
</dbReference>
<reference evidence="1 2" key="1">
    <citation type="submission" date="2018-08" db="EMBL/GenBank/DDBJ databases">
        <title>A genome reference for cultivated species of the human gut microbiota.</title>
        <authorList>
            <person name="Zou Y."/>
            <person name="Xue W."/>
            <person name="Luo G."/>
        </authorList>
    </citation>
    <scope>NUCLEOTIDE SEQUENCE [LARGE SCALE GENOMIC DNA]</scope>
    <source>
        <strain evidence="1 2">AF24-12</strain>
    </source>
</reference>
<dbReference type="RefSeq" id="WP_117588137.1">
    <property type="nucleotide sequence ID" value="NZ_QRVA01000091.1"/>
</dbReference>